<dbReference type="AlphaFoldDB" id="A0A0A9TLR3"/>
<reference evidence="1" key="1">
    <citation type="submission" date="2014-09" db="EMBL/GenBank/DDBJ databases">
        <authorList>
            <person name="Magalhaes I.L.F."/>
            <person name="Oliveira U."/>
            <person name="Santos F.R."/>
            <person name="Vidigal T.H.D.A."/>
            <person name="Brescovit A.D."/>
            <person name="Santos A.J."/>
        </authorList>
    </citation>
    <scope>NUCLEOTIDE SEQUENCE</scope>
    <source>
        <tissue evidence="1">Shoot tissue taken approximately 20 cm above the soil surface</tissue>
    </source>
</reference>
<sequence>MEPYEMTTQIHIGSVVLSLRLMLFQPGADESSCNKPGTKKACNFYF</sequence>
<evidence type="ECO:0000313" key="1">
    <source>
        <dbReference type="EMBL" id="JAD17724.1"/>
    </source>
</evidence>
<accession>A0A0A9TLR3</accession>
<organism evidence="1">
    <name type="scientific">Arundo donax</name>
    <name type="common">Giant reed</name>
    <name type="synonym">Donax arundinaceus</name>
    <dbReference type="NCBI Taxonomy" id="35708"/>
    <lineage>
        <taxon>Eukaryota</taxon>
        <taxon>Viridiplantae</taxon>
        <taxon>Streptophyta</taxon>
        <taxon>Embryophyta</taxon>
        <taxon>Tracheophyta</taxon>
        <taxon>Spermatophyta</taxon>
        <taxon>Magnoliopsida</taxon>
        <taxon>Liliopsida</taxon>
        <taxon>Poales</taxon>
        <taxon>Poaceae</taxon>
        <taxon>PACMAD clade</taxon>
        <taxon>Arundinoideae</taxon>
        <taxon>Arundineae</taxon>
        <taxon>Arundo</taxon>
    </lineage>
</organism>
<proteinExistence type="predicted"/>
<name>A0A0A9TLR3_ARUDO</name>
<protein>
    <submittedName>
        <fullName evidence="1">Uncharacterized protein</fullName>
    </submittedName>
</protein>
<dbReference type="EMBL" id="GBRH01280171">
    <property type="protein sequence ID" value="JAD17724.1"/>
    <property type="molecule type" value="Transcribed_RNA"/>
</dbReference>
<reference evidence="1" key="2">
    <citation type="journal article" date="2015" name="Data Brief">
        <title>Shoot transcriptome of the giant reed, Arundo donax.</title>
        <authorList>
            <person name="Barrero R.A."/>
            <person name="Guerrero F.D."/>
            <person name="Moolhuijzen P."/>
            <person name="Goolsby J.A."/>
            <person name="Tidwell J."/>
            <person name="Bellgard S.E."/>
            <person name="Bellgard M.I."/>
        </authorList>
    </citation>
    <scope>NUCLEOTIDE SEQUENCE</scope>
    <source>
        <tissue evidence="1">Shoot tissue taken approximately 20 cm above the soil surface</tissue>
    </source>
</reference>